<feature type="compositionally biased region" description="Polar residues" evidence="8">
    <location>
        <begin position="387"/>
        <end position="398"/>
    </location>
</feature>
<feature type="region of interest" description="Disordered" evidence="8">
    <location>
        <begin position="195"/>
        <end position="214"/>
    </location>
</feature>
<dbReference type="GO" id="GO:0005739">
    <property type="term" value="C:mitochondrion"/>
    <property type="evidence" value="ECO:0007669"/>
    <property type="project" value="TreeGrafter"/>
</dbReference>
<dbReference type="HOGENOM" id="CLU_002908_0_0_1"/>
<feature type="compositionally biased region" description="Low complexity" evidence="8">
    <location>
        <begin position="303"/>
        <end position="319"/>
    </location>
</feature>
<feature type="compositionally biased region" description="Basic and acidic residues" evidence="8">
    <location>
        <begin position="746"/>
        <end position="760"/>
    </location>
</feature>
<dbReference type="GO" id="GO:0140268">
    <property type="term" value="C:endoplasmic reticulum-plasma membrane contact site"/>
    <property type="evidence" value="ECO:0007669"/>
    <property type="project" value="TreeGrafter"/>
</dbReference>
<dbReference type="Proteomes" id="UP000000598">
    <property type="component" value="Chromosome E"/>
</dbReference>
<feature type="compositionally biased region" description="Low complexity" evidence="8">
    <location>
        <begin position="64"/>
        <end position="75"/>
    </location>
</feature>
<feature type="region of interest" description="Disordered" evidence="8">
    <location>
        <begin position="1130"/>
        <end position="1163"/>
    </location>
</feature>
<dbReference type="Gene3D" id="2.30.29.30">
    <property type="entry name" value="Pleckstrin-homology domain (PH domain)/Phosphotyrosine-binding domain (PTB)"/>
    <property type="match status" value="1"/>
</dbReference>
<proteinExistence type="inferred from homology"/>
<dbReference type="InParanoid" id="Q6CMX7"/>
<keyword evidence="7" id="KW-0175">Coiled coil</keyword>
<feature type="domain" description="VASt" evidence="10">
    <location>
        <begin position="964"/>
        <end position="1131"/>
    </location>
</feature>
<evidence type="ECO:0000256" key="8">
    <source>
        <dbReference type="SAM" id="MobiDB-lite"/>
    </source>
</evidence>
<feature type="region of interest" description="Disordered" evidence="8">
    <location>
        <begin position="667"/>
        <end position="760"/>
    </location>
</feature>
<dbReference type="PANTHER" id="PTHR23319">
    <property type="entry name" value="GRAM DOMAIN CONTAINING 1B, ISOFORM E"/>
    <property type="match status" value="1"/>
</dbReference>
<feature type="region of interest" description="Disordered" evidence="8">
    <location>
        <begin position="303"/>
        <end position="342"/>
    </location>
</feature>
<dbReference type="GO" id="GO:0032934">
    <property type="term" value="F:sterol binding"/>
    <property type="evidence" value="ECO:0007669"/>
    <property type="project" value="TreeGrafter"/>
</dbReference>
<keyword evidence="5 9" id="KW-0472">Membrane</keyword>
<evidence type="ECO:0000256" key="6">
    <source>
        <dbReference type="ARBA" id="ARBA00037847"/>
    </source>
</evidence>
<dbReference type="GO" id="GO:0032366">
    <property type="term" value="P:intracellular sterol transport"/>
    <property type="evidence" value="ECO:0007669"/>
    <property type="project" value="TreeGrafter"/>
</dbReference>
<evidence type="ECO:0000256" key="2">
    <source>
        <dbReference type="ARBA" id="ARBA00006582"/>
    </source>
</evidence>
<dbReference type="PANTHER" id="PTHR23319:SF4">
    <property type="entry name" value="GRAM DOMAIN CONTAINING 1B, ISOFORM E"/>
    <property type="match status" value="1"/>
</dbReference>
<comment type="subcellular location">
    <subcellularLocation>
        <location evidence="6">Endomembrane system</location>
        <topology evidence="6">Single-pass membrane protein</topology>
    </subcellularLocation>
    <subcellularLocation>
        <location evidence="1">Endoplasmic reticulum membrane</location>
    </subcellularLocation>
</comment>
<feature type="region of interest" description="Disordered" evidence="8">
    <location>
        <begin position="1"/>
        <end position="182"/>
    </location>
</feature>
<dbReference type="InterPro" id="IPR051482">
    <property type="entry name" value="Cholesterol_transport"/>
</dbReference>
<feature type="region of interest" description="Disordered" evidence="8">
    <location>
        <begin position="237"/>
        <end position="267"/>
    </location>
</feature>
<dbReference type="InterPro" id="IPR004182">
    <property type="entry name" value="GRAM"/>
</dbReference>
<dbReference type="GO" id="GO:0005886">
    <property type="term" value="C:plasma membrane"/>
    <property type="evidence" value="ECO:0007669"/>
    <property type="project" value="TreeGrafter"/>
</dbReference>
<evidence type="ECO:0000256" key="9">
    <source>
        <dbReference type="SAM" id="Phobius"/>
    </source>
</evidence>
<dbReference type="eggNOG" id="KOG1032">
    <property type="taxonomic scope" value="Eukaryota"/>
</dbReference>
<name>Q6CMX7_KLULA</name>
<evidence type="ECO:0000313" key="11">
    <source>
        <dbReference type="EMBL" id="CAG99799.1"/>
    </source>
</evidence>
<feature type="compositionally biased region" description="Polar residues" evidence="8">
    <location>
        <begin position="45"/>
        <end position="61"/>
    </location>
</feature>
<reference evidence="11 12" key="1">
    <citation type="journal article" date="2004" name="Nature">
        <title>Genome evolution in yeasts.</title>
        <authorList>
            <consortium name="Genolevures"/>
            <person name="Dujon B."/>
            <person name="Sherman D."/>
            <person name="Fischer G."/>
            <person name="Durrens P."/>
            <person name="Casaregola S."/>
            <person name="Lafontaine I."/>
            <person name="de Montigny J."/>
            <person name="Marck C."/>
            <person name="Neuveglise C."/>
            <person name="Talla E."/>
            <person name="Goffard N."/>
            <person name="Frangeul L."/>
            <person name="Aigle M."/>
            <person name="Anthouard V."/>
            <person name="Babour A."/>
            <person name="Barbe V."/>
            <person name="Barnay S."/>
            <person name="Blanchin S."/>
            <person name="Beckerich J.M."/>
            <person name="Beyne E."/>
            <person name="Bleykasten C."/>
            <person name="Boisrame A."/>
            <person name="Boyer J."/>
            <person name="Cattolico L."/>
            <person name="Confanioleri F."/>
            <person name="de Daruvar A."/>
            <person name="Despons L."/>
            <person name="Fabre E."/>
            <person name="Fairhead C."/>
            <person name="Ferry-Dumazet H."/>
            <person name="Groppi A."/>
            <person name="Hantraye F."/>
            <person name="Hennequin C."/>
            <person name="Jauniaux N."/>
            <person name="Joyet P."/>
            <person name="Kachouri R."/>
            <person name="Kerrest A."/>
            <person name="Koszul R."/>
            <person name="Lemaire M."/>
            <person name="Lesur I."/>
            <person name="Ma L."/>
            <person name="Muller H."/>
            <person name="Nicaud J.M."/>
            <person name="Nikolski M."/>
            <person name="Oztas S."/>
            <person name="Ozier-Kalogeropoulos O."/>
            <person name="Pellenz S."/>
            <person name="Potier S."/>
            <person name="Richard G.F."/>
            <person name="Straub M.L."/>
            <person name="Suleau A."/>
            <person name="Swennene D."/>
            <person name="Tekaia F."/>
            <person name="Wesolowski-Louvel M."/>
            <person name="Westhof E."/>
            <person name="Wirth B."/>
            <person name="Zeniou-Meyer M."/>
            <person name="Zivanovic I."/>
            <person name="Bolotin-Fukuhara M."/>
            <person name="Thierry A."/>
            <person name="Bouchier C."/>
            <person name="Caudron B."/>
            <person name="Scarpelli C."/>
            <person name="Gaillardin C."/>
            <person name="Weissenbach J."/>
            <person name="Wincker P."/>
            <person name="Souciet J.L."/>
        </authorList>
    </citation>
    <scope>NUCLEOTIDE SEQUENCE [LARGE SCALE GENOMIC DNA]</scope>
    <source>
        <strain evidence="12">ATCC 8585 / CBS 2359 / DSM 70799 / NBRC 1267 / NRRL Y-1140 / WM37</strain>
    </source>
</reference>
<feature type="compositionally biased region" description="Low complexity" evidence="8">
    <location>
        <begin position="14"/>
        <end position="26"/>
    </location>
</feature>
<feature type="coiled-coil region" evidence="7">
    <location>
        <begin position="1301"/>
        <end position="1328"/>
    </location>
</feature>
<feature type="compositionally biased region" description="Low complexity" evidence="8">
    <location>
        <begin position="413"/>
        <end position="429"/>
    </location>
</feature>
<feature type="compositionally biased region" description="Polar residues" evidence="8">
    <location>
        <begin position="479"/>
        <end position="488"/>
    </location>
</feature>
<feature type="domain" description="VASt" evidence="10">
    <location>
        <begin position="760"/>
        <end position="926"/>
    </location>
</feature>
<evidence type="ECO:0000256" key="7">
    <source>
        <dbReference type="SAM" id="Coils"/>
    </source>
</evidence>
<organism evidence="11 12">
    <name type="scientific">Kluyveromyces lactis (strain ATCC 8585 / CBS 2359 / DSM 70799 / NBRC 1267 / NRRL Y-1140 / WM37)</name>
    <name type="common">Yeast</name>
    <name type="synonym">Candida sphaerica</name>
    <dbReference type="NCBI Taxonomy" id="284590"/>
    <lineage>
        <taxon>Eukaryota</taxon>
        <taxon>Fungi</taxon>
        <taxon>Dikarya</taxon>
        <taxon>Ascomycota</taxon>
        <taxon>Saccharomycotina</taxon>
        <taxon>Saccharomycetes</taxon>
        <taxon>Saccharomycetales</taxon>
        <taxon>Saccharomycetaceae</taxon>
        <taxon>Kluyveromyces</taxon>
    </lineage>
</organism>
<keyword evidence="3 9" id="KW-0812">Transmembrane</keyword>
<gene>
    <name evidence="11" type="ORF">KLLA0_E16919g</name>
</gene>
<dbReference type="CDD" id="cd13220">
    <property type="entry name" value="PH-GRAM_GRAMDC"/>
    <property type="match status" value="1"/>
</dbReference>
<feature type="compositionally biased region" description="Polar residues" evidence="8">
    <location>
        <begin position="141"/>
        <end position="160"/>
    </location>
</feature>
<dbReference type="PaxDb" id="284590-Q6CMX7"/>
<dbReference type="GO" id="GO:0120015">
    <property type="term" value="F:sterol transfer activity"/>
    <property type="evidence" value="ECO:0007669"/>
    <property type="project" value="TreeGrafter"/>
</dbReference>
<evidence type="ECO:0000256" key="1">
    <source>
        <dbReference type="ARBA" id="ARBA00004586"/>
    </source>
</evidence>
<dbReference type="InterPro" id="IPR031968">
    <property type="entry name" value="VASt"/>
</dbReference>
<dbReference type="SMART" id="SM00568">
    <property type="entry name" value="GRAM"/>
    <property type="match status" value="1"/>
</dbReference>
<feature type="compositionally biased region" description="Low complexity" evidence="8">
    <location>
        <begin position="333"/>
        <end position="342"/>
    </location>
</feature>
<keyword evidence="12" id="KW-1185">Reference proteome</keyword>
<evidence type="ECO:0000259" key="10">
    <source>
        <dbReference type="PROSITE" id="PS51778"/>
    </source>
</evidence>
<dbReference type="InterPro" id="IPR011993">
    <property type="entry name" value="PH-like_dom_sf"/>
</dbReference>
<feature type="transmembrane region" description="Helical" evidence="9">
    <location>
        <begin position="1187"/>
        <end position="1206"/>
    </location>
</feature>
<feature type="compositionally biased region" description="Basic and acidic residues" evidence="8">
    <location>
        <begin position="441"/>
        <end position="450"/>
    </location>
</feature>
<feature type="compositionally biased region" description="Polar residues" evidence="8">
    <location>
        <begin position="250"/>
        <end position="267"/>
    </location>
</feature>
<feature type="compositionally biased region" description="Polar residues" evidence="8">
    <location>
        <begin position="678"/>
        <end position="689"/>
    </location>
</feature>
<sequence>MTLTIGEETKSRLRSLSGNTSSLLNLNKRKKKNKEKKKDKDKSQPKSQGNTRVLRSTSLKPNVNDDASALSSNSSYDKVYLMDGSDHKAGSANHASDKNNVSSTGSGIQSIKIRSSRQSGEKSRSRSLRISTSLSRLPRKNSLNAGNDTSSTEGFNQTAMTREENTDPLGSRLRVSDSKASLSDVPSTTLFTKFKSSKSDSATPVKSKPDESDSGLFSSLISAAHNAANHLIPKSSLKSSSSLYDEPSNGDRTQLLTSGIGGTDTSNDPYNHTGSFLNHLDFLLAPSSNNDYLLKKATTLDTLNTSDSSTSSISQQMTNPSSTVPLYDDSDQDGNNSDDIGSVGTFMDKVKFTSVKQDNAPPISTFGRGNLTLDAIEKDKDDLKSTGFHTPSVLITTDQPDRPVSSPSPLSMPNDDANTDSNTNSASPSFEKTRPRNGRSRRPEVLRDLTMRSLSPAAATKLFTAPLRNSFSGRNMTRASSISKTSDIVQPPGGPTRLSTSDIPIKRKTEEPELQGIEYASAKRNTDFHTIFKDTVVSPIERLIADYSCALSKDILIQGRLYISDRHICFYSNILGWMKTVVVPFKEIVQIEQKNTAVLFPNAISIQTLHDKFLFASFISRDSTFDQIMDIWNQTIINKNFKPKRGTMGSADLMNDENLTLDSEASSMDYDDEDVQTNDRTSTSITDSYGNRDESDSYDDDDTDDINPDDMTSSSEESTNSVSDEARPSGLSKSSNSQSSAQLGPSKHEPTTPDYTPKENEREMGETILNAPLGTVINILYGSDVQYFDRILKAQGNYDISKFNEIIQSKKREYVYTKPISGSIGPSKTRCEITESIDKLDLKNYVQVTQVSKTPDIPSGNSFVVKTIFLFCWADDNSTKVKVYTYVDWSAKSWIKAAVEKGTFDGIKSSTKILFEELEDIIEENKGKSSSPDNRKDIEEVLSSLPCLGPKEHEPTECTFEKSSGYEIIDDKISFKSPVGTIFQLICGDDTSYMKRILERQKNIEISDIPPFQNKTRKYTYVKPLPGSIGPKQAKCYIEEKIESDDVNTCMVLEQISKTPEIPSGNSFEVHTKFYFSWGEKNTTNVLAATNIEWTGKSWIKSAIQKGSINGQKASVQDMVAEIKDILSSASSTTKRRPTISRRKTERSRSKRKTISKSREQPEVQNGGLYATVQEIYGIVKDLVADLPPIILAAAAVVLLILIIFVPRLCSSLFHRSPSPHFVSPSTIVMDGEEYYVLPAMETYYGRNRRGNKNKPFSKLYSDSEYDLWNWIDSHSGSELNKKSGPNLDVNYNINSTIPLNKAVEHKKQNLKEVIRLTELQLMKLKEKANLTDNST</sequence>
<feature type="compositionally biased region" description="Low complexity" evidence="8">
    <location>
        <begin position="709"/>
        <end position="745"/>
    </location>
</feature>
<feature type="compositionally biased region" description="Low complexity" evidence="8">
    <location>
        <begin position="105"/>
        <end position="118"/>
    </location>
</feature>
<feature type="compositionally biased region" description="Acidic residues" evidence="8">
    <location>
        <begin position="696"/>
        <end position="708"/>
    </location>
</feature>
<evidence type="ECO:0000256" key="5">
    <source>
        <dbReference type="ARBA" id="ARBA00023136"/>
    </source>
</evidence>
<protein>
    <submittedName>
        <fullName evidence="11">KLLA0E16919p</fullName>
    </submittedName>
</protein>
<accession>Q6CMX7</accession>
<feature type="compositionally biased region" description="Basic residues" evidence="8">
    <location>
        <begin position="1134"/>
        <end position="1156"/>
    </location>
</feature>
<dbReference type="PROSITE" id="PS51778">
    <property type="entry name" value="VAST"/>
    <property type="match status" value="2"/>
</dbReference>
<keyword evidence="4 9" id="KW-1133">Transmembrane helix</keyword>
<evidence type="ECO:0000256" key="3">
    <source>
        <dbReference type="ARBA" id="ARBA00022692"/>
    </source>
</evidence>
<dbReference type="KEGG" id="kla:KLLA0_E16919g"/>
<dbReference type="GO" id="GO:0032541">
    <property type="term" value="C:cortical endoplasmic reticulum"/>
    <property type="evidence" value="ECO:0007669"/>
    <property type="project" value="TreeGrafter"/>
</dbReference>
<feature type="region of interest" description="Disordered" evidence="8">
    <location>
        <begin position="382"/>
        <end position="450"/>
    </location>
</feature>
<dbReference type="OMA" id="YIMVRQI"/>
<evidence type="ECO:0000313" key="12">
    <source>
        <dbReference type="Proteomes" id="UP000000598"/>
    </source>
</evidence>
<dbReference type="GO" id="GO:0005789">
    <property type="term" value="C:endoplasmic reticulum membrane"/>
    <property type="evidence" value="ECO:0007669"/>
    <property type="project" value="UniProtKB-SubCell"/>
</dbReference>
<dbReference type="Pfam" id="PF02893">
    <property type="entry name" value="GRAM"/>
    <property type="match status" value="1"/>
</dbReference>
<evidence type="ECO:0000256" key="4">
    <source>
        <dbReference type="ARBA" id="ARBA00022989"/>
    </source>
</evidence>
<comment type="similarity">
    <text evidence="2">Belongs to the YSP2 family.</text>
</comment>
<dbReference type="FunCoup" id="Q6CMX7">
    <property type="interactions" value="104"/>
</dbReference>
<dbReference type="Pfam" id="PF16016">
    <property type="entry name" value="VASt"/>
    <property type="match status" value="2"/>
</dbReference>
<feature type="region of interest" description="Disordered" evidence="8">
    <location>
        <begin position="479"/>
        <end position="501"/>
    </location>
</feature>
<dbReference type="EMBL" id="CR382125">
    <property type="protein sequence ID" value="CAG99799.1"/>
    <property type="molecule type" value="Genomic_DNA"/>
</dbReference>